<dbReference type="Proteomes" id="UP001208567">
    <property type="component" value="Unassembled WGS sequence"/>
</dbReference>
<sequence length="120" mass="13985">MALSCWYKRLKDILIYNIHYAPNYPYEDYTNLYKEFGQIEEYLDNVKNGVKSDYKITQLNFAKVKIKDAFLKYESGNNGRVLLEEALRYVEDSKRAKPPATNFIAGSNGIVKLNKESENE</sequence>
<keyword evidence="2" id="KW-1185">Reference proteome</keyword>
<name>A0ABQ5N8V8_9CLOT</name>
<comment type="caution">
    <text evidence="1">The sequence shown here is derived from an EMBL/GenBank/DDBJ whole genome shotgun (WGS) entry which is preliminary data.</text>
</comment>
<reference evidence="1 2" key="1">
    <citation type="journal article" date="2024" name="Int. J. Syst. Evol. Microbiol.">
        <title>Clostridium omnivorum sp. nov., isolated from anoxic soil under the treatment of reductive soil disinfestation.</title>
        <authorList>
            <person name="Ueki A."/>
            <person name="Tonouchi A."/>
            <person name="Kaku N."/>
            <person name="Honma S."/>
            <person name="Ueki K."/>
        </authorList>
    </citation>
    <scope>NUCLEOTIDE SEQUENCE [LARGE SCALE GENOMIC DNA]</scope>
    <source>
        <strain evidence="1 2">E14</strain>
    </source>
</reference>
<protein>
    <submittedName>
        <fullName evidence="1">Uncharacterized protein</fullName>
    </submittedName>
</protein>
<accession>A0ABQ5N8V8</accession>
<dbReference type="EMBL" id="BRXR01000001">
    <property type="protein sequence ID" value="GLC31551.1"/>
    <property type="molecule type" value="Genomic_DNA"/>
</dbReference>
<proteinExistence type="predicted"/>
<evidence type="ECO:0000313" key="2">
    <source>
        <dbReference type="Proteomes" id="UP001208567"/>
    </source>
</evidence>
<organism evidence="1 2">
    <name type="scientific">Clostridium omnivorum</name>
    <dbReference type="NCBI Taxonomy" id="1604902"/>
    <lineage>
        <taxon>Bacteria</taxon>
        <taxon>Bacillati</taxon>
        <taxon>Bacillota</taxon>
        <taxon>Clostridia</taxon>
        <taxon>Eubacteriales</taxon>
        <taxon>Clostridiaceae</taxon>
        <taxon>Clostridium</taxon>
    </lineage>
</organism>
<gene>
    <name evidence="1" type="ORF">bsdE14_29610</name>
</gene>
<dbReference type="RefSeq" id="WP_264850882.1">
    <property type="nucleotide sequence ID" value="NZ_BRXR01000001.1"/>
</dbReference>
<evidence type="ECO:0000313" key="1">
    <source>
        <dbReference type="EMBL" id="GLC31551.1"/>
    </source>
</evidence>